<feature type="domain" description="Methyl-accepting transducer" evidence="9">
    <location>
        <begin position="322"/>
        <end position="572"/>
    </location>
</feature>
<reference evidence="11 12" key="1">
    <citation type="journal article" date="2015" name="Stand. Genomic Sci.">
        <title>High quality draft genome sequence of the moderately halophilic bacterium Pontibacillus yanchengensis Y32(T) and comparison among Pontibacillus genomes.</title>
        <authorList>
            <person name="Huang J."/>
            <person name="Qiao Z.X."/>
            <person name="Tang J.W."/>
            <person name="Wang G."/>
        </authorList>
    </citation>
    <scope>NUCLEOTIDE SEQUENCE [LARGE SCALE GENOMIC DNA]</scope>
    <source>
        <strain evidence="11 12">Y32</strain>
    </source>
</reference>
<evidence type="ECO:0008006" key="13">
    <source>
        <dbReference type="Google" id="ProtNLM"/>
    </source>
</evidence>
<evidence type="ECO:0000259" key="9">
    <source>
        <dbReference type="PROSITE" id="PS50111"/>
    </source>
</evidence>
<feature type="transmembrane region" description="Helical" evidence="8">
    <location>
        <begin position="229"/>
        <end position="249"/>
    </location>
</feature>
<evidence type="ECO:0000256" key="7">
    <source>
        <dbReference type="SAM" id="MobiDB-lite"/>
    </source>
</evidence>
<evidence type="ECO:0000256" key="4">
    <source>
        <dbReference type="ARBA" id="ARBA00023224"/>
    </source>
</evidence>
<evidence type="ECO:0000256" key="3">
    <source>
        <dbReference type="ARBA" id="ARBA00023136"/>
    </source>
</evidence>
<evidence type="ECO:0000256" key="1">
    <source>
        <dbReference type="ARBA" id="ARBA00004236"/>
    </source>
</evidence>
<comment type="caution">
    <text evidence="11">The sequence shown here is derived from an EMBL/GenBank/DDBJ whole genome shotgun (WGS) entry which is preliminary data.</text>
</comment>
<evidence type="ECO:0000256" key="5">
    <source>
        <dbReference type="ARBA" id="ARBA00029447"/>
    </source>
</evidence>
<dbReference type="SUPFAM" id="SSF58104">
    <property type="entry name" value="Methyl-accepting chemotaxis protein (MCP) signaling domain"/>
    <property type="match status" value="1"/>
</dbReference>
<dbReference type="PROSITE" id="PS50111">
    <property type="entry name" value="CHEMOTAXIS_TRANSDUC_2"/>
    <property type="match status" value="1"/>
</dbReference>
<protein>
    <recommendedName>
        <fullName evidence="13">Chemotaxis protein</fullName>
    </recommendedName>
</protein>
<keyword evidence="2" id="KW-1003">Cell membrane</keyword>
<feature type="domain" description="HAMP" evidence="10">
    <location>
        <begin position="250"/>
        <end position="303"/>
    </location>
</feature>
<dbReference type="InterPro" id="IPR004090">
    <property type="entry name" value="Chemotax_Me-accpt_rcpt"/>
</dbReference>
<dbReference type="PROSITE" id="PS50885">
    <property type="entry name" value="HAMP"/>
    <property type="match status" value="1"/>
</dbReference>
<feature type="region of interest" description="Disordered" evidence="7">
    <location>
        <begin position="28"/>
        <end position="54"/>
    </location>
</feature>
<dbReference type="GO" id="GO:0004888">
    <property type="term" value="F:transmembrane signaling receptor activity"/>
    <property type="evidence" value="ECO:0007669"/>
    <property type="project" value="InterPro"/>
</dbReference>
<dbReference type="GO" id="GO:0007165">
    <property type="term" value="P:signal transduction"/>
    <property type="evidence" value="ECO:0007669"/>
    <property type="project" value="UniProtKB-KW"/>
</dbReference>
<keyword evidence="3 8" id="KW-0472">Membrane</keyword>
<evidence type="ECO:0000256" key="6">
    <source>
        <dbReference type="PROSITE-ProRule" id="PRU00284"/>
    </source>
</evidence>
<keyword evidence="4 6" id="KW-0807">Transducer</keyword>
<dbReference type="SMART" id="SM00283">
    <property type="entry name" value="MA"/>
    <property type="match status" value="1"/>
</dbReference>
<dbReference type="InterPro" id="IPR003660">
    <property type="entry name" value="HAMP_dom"/>
</dbReference>
<dbReference type="Gene3D" id="6.10.340.10">
    <property type="match status" value="1"/>
</dbReference>
<comment type="similarity">
    <text evidence="5">Belongs to the methyl-accepting chemotaxis (MCP) protein family.</text>
</comment>
<dbReference type="PANTHER" id="PTHR32089">
    <property type="entry name" value="METHYL-ACCEPTING CHEMOTAXIS PROTEIN MCPB"/>
    <property type="match status" value="1"/>
</dbReference>
<organism evidence="11 12">
    <name type="scientific">Pontibacillus yanchengensis Y32</name>
    <dbReference type="NCBI Taxonomy" id="1385514"/>
    <lineage>
        <taxon>Bacteria</taxon>
        <taxon>Bacillati</taxon>
        <taxon>Bacillota</taxon>
        <taxon>Bacilli</taxon>
        <taxon>Bacillales</taxon>
        <taxon>Bacillaceae</taxon>
        <taxon>Pontibacillus</taxon>
    </lineage>
</organism>
<dbReference type="RefSeq" id="WP_036818350.1">
    <property type="nucleotide sequence ID" value="NZ_AVBF01000017.1"/>
</dbReference>
<sequence length="609" mass="69052">MKSPKLLKKLLSKVQSLPAVFKNNGKLMNSVKNSTKKRKANNRPTSSKNNSEKKRKSLGLSFQARLSILIGILFLASITTVGWLSYSKAKESQMDLVQDRLEREIFVMKDIAERMMFAFVGDKDSFDEQIKEVVNSQEAEMNYDGFSANVFLLQEEQMKTFPDKTQPEATFNSAITNQIKKEEDGSMIGTWKGEDYLFSYASIQELKGIYVIGVPAKQFMSSANQLAKYSLTVGIISFVLIIAIIFIFIRRMFKPLTNLQHIMRNARDGDFQDSSGIKTSIPEIQSLADSYQELIDQIVHMLSNIKVAANQLSSTSDELAVSSDKLGDSQTDMKQELQGVIRGTEETEGTFNEQMNVFEELKYFLQRLTDSYNEMYSRQDDMNHSIDEGNESVSSIMNALETYHQGFKDMTTKIEEFEKHTVNIDHAGKMIQDIAERTKLLALNATIEAARAGEHGKGFAVVASEVRKLAENSREAALDIDEKMKQTLDISHYLSQEFHQMYSQLTNHLDHAQSSKSSFDNLSQHIYAFNEILNQSKEEVSKAGDMIPKMENAFNEFHEVTQKTLSSAKQLFETAQMQDMQMEETGEVRNQLVALSQELTTLTDNERAI</sequence>
<dbReference type="Pfam" id="PF00015">
    <property type="entry name" value="MCPsignal"/>
    <property type="match status" value="1"/>
</dbReference>
<dbReference type="PANTHER" id="PTHR32089:SF112">
    <property type="entry name" value="LYSOZYME-LIKE PROTEIN-RELATED"/>
    <property type="match status" value="1"/>
</dbReference>
<evidence type="ECO:0000313" key="11">
    <source>
        <dbReference type="EMBL" id="KGP73183.1"/>
    </source>
</evidence>
<dbReference type="Gene3D" id="1.10.287.950">
    <property type="entry name" value="Methyl-accepting chemotaxis protein"/>
    <property type="match status" value="1"/>
</dbReference>
<feature type="transmembrane region" description="Helical" evidence="8">
    <location>
        <begin position="64"/>
        <end position="86"/>
    </location>
</feature>
<evidence type="ECO:0000313" key="12">
    <source>
        <dbReference type="Proteomes" id="UP000030147"/>
    </source>
</evidence>
<keyword evidence="12" id="KW-1185">Reference proteome</keyword>
<dbReference type="GO" id="GO:0006935">
    <property type="term" value="P:chemotaxis"/>
    <property type="evidence" value="ECO:0007669"/>
    <property type="project" value="InterPro"/>
</dbReference>
<proteinExistence type="inferred from homology"/>
<dbReference type="Proteomes" id="UP000030147">
    <property type="component" value="Unassembled WGS sequence"/>
</dbReference>
<name>A0A0A2TFG9_9BACI</name>
<keyword evidence="8" id="KW-1133">Transmembrane helix</keyword>
<comment type="subcellular location">
    <subcellularLocation>
        <location evidence="1">Cell membrane</location>
    </subcellularLocation>
</comment>
<evidence type="ECO:0000259" key="10">
    <source>
        <dbReference type="PROSITE" id="PS50885"/>
    </source>
</evidence>
<accession>A0A0A2TFG9</accession>
<dbReference type="GO" id="GO:0005886">
    <property type="term" value="C:plasma membrane"/>
    <property type="evidence" value="ECO:0007669"/>
    <property type="project" value="UniProtKB-SubCell"/>
</dbReference>
<dbReference type="eggNOG" id="COG0840">
    <property type="taxonomic scope" value="Bacteria"/>
</dbReference>
<dbReference type="EMBL" id="AVBF01000017">
    <property type="protein sequence ID" value="KGP73183.1"/>
    <property type="molecule type" value="Genomic_DNA"/>
</dbReference>
<dbReference type="InterPro" id="IPR004089">
    <property type="entry name" value="MCPsignal_dom"/>
</dbReference>
<dbReference type="STRING" id="1385514.N782_07375"/>
<dbReference type="PRINTS" id="PR00260">
    <property type="entry name" value="CHEMTRNSDUCR"/>
</dbReference>
<evidence type="ECO:0000256" key="8">
    <source>
        <dbReference type="SAM" id="Phobius"/>
    </source>
</evidence>
<dbReference type="AlphaFoldDB" id="A0A0A2TFG9"/>
<evidence type="ECO:0000256" key="2">
    <source>
        <dbReference type="ARBA" id="ARBA00022475"/>
    </source>
</evidence>
<gene>
    <name evidence="11" type="ORF">N782_07375</name>
</gene>
<keyword evidence="8" id="KW-0812">Transmembrane</keyword>